<proteinExistence type="inferred from homology"/>
<dbReference type="GO" id="GO:0070847">
    <property type="term" value="C:core mediator complex"/>
    <property type="evidence" value="ECO:0007669"/>
    <property type="project" value="TreeGrafter"/>
</dbReference>
<evidence type="ECO:0000256" key="2">
    <source>
        <dbReference type="ARBA" id="ARBA00009626"/>
    </source>
</evidence>
<evidence type="ECO:0000256" key="3">
    <source>
        <dbReference type="ARBA" id="ARBA00020629"/>
    </source>
</evidence>
<dbReference type="InterPro" id="IPR019258">
    <property type="entry name" value="Mediator_Med4"/>
</dbReference>
<accession>A0A2T9YGV6</accession>
<evidence type="ECO:0000256" key="8">
    <source>
        <dbReference type="RuleBase" id="RU364141"/>
    </source>
</evidence>
<dbReference type="EMBL" id="MBFR01000193">
    <property type="protein sequence ID" value="PVU91582.1"/>
    <property type="molecule type" value="Genomic_DNA"/>
</dbReference>
<keyword evidence="6 8" id="KW-0539">Nucleus</keyword>
<dbReference type="STRING" id="133385.A0A2T9YGV6"/>
<evidence type="ECO:0000256" key="6">
    <source>
        <dbReference type="ARBA" id="ARBA00023242"/>
    </source>
</evidence>
<dbReference type="PANTHER" id="PTHR13208:SF2">
    <property type="entry name" value="MEDIATOR OF RNA POLYMERASE II TRANSCRIPTION SUBUNIT 4"/>
    <property type="match status" value="1"/>
</dbReference>
<comment type="subcellular location">
    <subcellularLocation>
        <location evidence="1 8">Nucleus</location>
    </subcellularLocation>
</comment>
<dbReference type="GO" id="GO:0016592">
    <property type="term" value="C:mediator complex"/>
    <property type="evidence" value="ECO:0007669"/>
    <property type="project" value="InterPro"/>
</dbReference>
<dbReference type="PANTHER" id="PTHR13208">
    <property type="entry name" value="MEDIATOR OF RNA POLYMERASE II TRANSCRIPTION SUBUNIT 4"/>
    <property type="match status" value="1"/>
</dbReference>
<gene>
    <name evidence="8" type="primary">MED4</name>
    <name evidence="9" type="ORF">BB561_004324</name>
</gene>
<comment type="similarity">
    <text evidence="2 8">Belongs to the Mediator complex subunit 4 family.</text>
</comment>
<sequence>MQAADIVKEFNLYSSETQNVQELVDYAKNISKYTSAPLDYNQEKSLQIAEPPYPSELKIRMGLLNSYTLEDSNKVEEIQDVDSDNHEHTFNDQEYSLDLDACDLLLDLDLNPDLE</sequence>
<name>A0A2T9YGV6_9FUNG</name>
<protein>
    <recommendedName>
        <fullName evidence="3 8">Mediator of RNA polymerase II transcription subunit 4</fullName>
    </recommendedName>
    <alternativeName>
        <fullName evidence="7 8">Mediator complex subunit 4</fullName>
    </alternativeName>
</protein>
<evidence type="ECO:0000256" key="5">
    <source>
        <dbReference type="ARBA" id="ARBA00023163"/>
    </source>
</evidence>
<keyword evidence="8" id="KW-0010">Activator</keyword>
<evidence type="ECO:0000256" key="4">
    <source>
        <dbReference type="ARBA" id="ARBA00023015"/>
    </source>
</evidence>
<evidence type="ECO:0000313" key="10">
    <source>
        <dbReference type="Proteomes" id="UP000245383"/>
    </source>
</evidence>
<dbReference type="GO" id="GO:0003712">
    <property type="term" value="F:transcription coregulator activity"/>
    <property type="evidence" value="ECO:0007669"/>
    <property type="project" value="InterPro"/>
</dbReference>
<dbReference type="AlphaFoldDB" id="A0A2T9YGV6"/>
<dbReference type="GO" id="GO:0006357">
    <property type="term" value="P:regulation of transcription by RNA polymerase II"/>
    <property type="evidence" value="ECO:0007669"/>
    <property type="project" value="InterPro"/>
</dbReference>
<organism evidence="9 10">
    <name type="scientific">Smittium simulii</name>
    <dbReference type="NCBI Taxonomy" id="133385"/>
    <lineage>
        <taxon>Eukaryota</taxon>
        <taxon>Fungi</taxon>
        <taxon>Fungi incertae sedis</taxon>
        <taxon>Zoopagomycota</taxon>
        <taxon>Kickxellomycotina</taxon>
        <taxon>Harpellomycetes</taxon>
        <taxon>Harpellales</taxon>
        <taxon>Legeriomycetaceae</taxon>
        <taxon>Smittium</taxon>
    </lineage>
</organism>
<keyword evidence="10" id="KW-1185">Reference proteome</keyword>
<dbReference type="OrthoDB" id="1929813at2759"/>
<dbReference type="Pfam" id="PF10018">
    <property type="entry name" value="Med4"/>
    <property type="match status" value="1"/>
</dbReference>
<evidence type="ECO:0000256" key="1">
    <source>
        <dbReference type="ARBA" id="ARBA00004123"/>
    </source>
</evidence>
<comment type="function">
    <text evidence="8">Component of the Mediator complex, a coactivator involved in the regulated transcription of nearly all RNA polymerase II-dependent genes. Mediator functions as a bridge to convey information from gene-specific regulatory proteins to the basal RNA polymerase II transcription machinery. Mediator is recruited to promoters by direct interactions with regulatory proteins and serves as a scaffold for the assembly of a functional preinitiation complex with RNA polymerase II and the general transcription factors.</text>
</comment>
<comment type="subunit">
    <text evidence="8">Component of the Mediator complex.</text>
</comment>
<keyword evidence="5 8" id="KW-0804">Transcription</keyword>
<reference evidence="9 10" key="1">
    <citation type="journal article" date="2018" name="MBio">
        <title>Comparative Genomics Reveals the Core Gene Toolbox for the Fungus-Insect Symbiosis.</title>
        <authorList>
            <person name="Wang Y."/>
            <person name="Stata M."/>
            <person name="Wang W."/>
            <person name="Stajich J.E."/>
            <person name="White M.M."/>
            <person name="Moncalvo J.M."/>
        </authorList>
    </citation>
    <scope>NUCLEOTIDE SEQUENCE [LARGE SCALE GENOMIC DNA]</scope>
    <source>
        <strain evidence="9 10">SWE-8-4</strain>
    </source>
</reference>
<comment type="caution">
    <text evidence="9">The sequence shown here is derived from an EMBL/GenBank/DDBJ whole genome shotgun (WGS) entry which is preliminary data.</text>
</comment>
<evidence type="ECO:0000313" key="9">
    <source>
        <dbReference type="EMBL" id="PVU91582.1"/>
    </source>
</evidence>
<evidence type="ECO:0000256" key="7">
    <source>
        <dbReference type="ARBA" id="ARBA00031257"/>
    </source>
</evidence>
<keyword evidence="4 8" id="KW-0805">Transcription regulation</keyword>
<dbReference type="Proteomes" id="UP000245383">
    <property type="component" value="Unassembled WGS sequence"/>
</dbReference>